<organism evidence="1">
    <name type="scientific">bioreactor metagenome</name>
    <dbReference type="NCBI Taxonomy" id="1076179"/>
    <lineage>
        <taxon>unclassified sequences</taxon>
        <taxon>metagenomes</taxon>
        <taxon>ecological metagenomes</taxon>
    </lineage>
</organism>
<sequence>MRVSQLLVDGVGQHVGAQPEVDEAGPGDLGGLAQIVQIKGADDALGYVARFGAFLLGQSQRDIRLEVTELRLGGWTQLRVGPGNRFDPLGENRGQ</sequence>
<evidence type="ECO:0000313" key="1">
    <source>
        <dbReference type="EMBL" id="MPM69420.1"/>
    </source>
</evidence>
<dbReference type="EMBL" id="VSSQ01022861">
    <property type="protein sequence ID" value="MPM69420.1"/>
    <property type="molecule type" value="Genomic_DNA"/>
</dbReference>
<proteinExistence type="predicted"/>
<gene>
    <name evidence="1" type="ORF">SDC9_116365</name>
</gene>
<reference evidence="1" key="1">
    <citation type="submission" date="2019-08" db="EMBL/GenBank/DDBJ databases">
        <authorList>
            <person name="Kucharzyk K."/>
            <person name="Murdoch R.W."/>
            <person name="Higgins S."/>
            <person name="Loffler F."/>
        </authorList>
    </citation>
    <scope>NUCLEOTIDE SEQUENCE</scope>
</reference>
<protein>
    <submittedName>
        <fullName evidence="1">Uncharacterized protein</fullName>
    </submittedName>
</protein>
<accession>A0A645BVF5</accession>
<comment type="caution">
    <text evidence="1">The sequence shown here is derived from an EMBL/GenBank/DDBJ whole genome shotgun (WGS) entry which is preliminary data.</text>
</comment>
<name>A0A645BVF5_9ZZZZ</name>
<dbReference type="AlphaFoldDB" id="A0A645BVF5"/>